<evidence type="ECO:0000256" key="1">
    <source>
        <dbReference type="PROSITE-ProRule" id="PRU00169"/>
    </source>
</evidence>
<dbReference type="AlphaFoldDB" id="A0A4Q2KNX3"/>
<evidence type="ECO:0000259" key="2">
    <source>
        <dbReference type="PROSITE" id="PS50110"/>
    </source>
</evidence>
<name>A0A4Q2KNX3_9SPHN</name>
<dbReference type="OrthoDB" id="9800897at2"/>
<dbReference type="InterPro" id="IPR001789">
    <property type="entry name" value="Sig_transdc_resp-reg_receiver"/>
</dbReference>
<protein>
    <submittedName>
        <fullName evidence="3">Response regulator</fullName>
    </submittedName>
</protein>
<dbReference type="CDD" id="cd17546">
    <property type="entry name" value="REC_hyHK_CKI1_RcsC-like"/>
    <property type="match status" value="1"/>
</dbReference>
<dbReference type="InterPro" id="IPR011006">
    <property type="entry name" value="CheY-like_superfamily"/>
</dbReference>
<dbReference type="EMBL" id="SDPV01000001">
    <property type="protein sequence ID" value="RXZ65203.1"/>
    <property type="molecule type" value="Genomic_DNA"/>
</dbReference>
<dbReference type="PROSITE" id="PS50110">
    <property type="entry name" value="RESPONSE_REGULATORY"/>
    <property type="match status" value="1"/>
</dbReference>
<keyword evidence="1" id="KW-0597">Phosphoprotein</keyword>
<sequence length="248" mass="26924">MLGFLRRARRVVPEGRVRRRLDALPPRLHDAQRTACGGRSDRTARVFAVRRTGPRPPALARLGRGGGAAIHGLIKRNVPPGGKTATEDAAPLRPPAEAAAPAAPADPTQRIVDEAKTAYAARHAQARVRRCLVVDDSRMIRKVARRIVEDLGFEAAEAENGEEALARCKATMPDLVLLDWNMPVMSGIEFVTRLRALPADRAPRVVFCTSNSGAVDIHKGIEAGADEYVIKPFDEATLRAKLRNIGLS</sequence>
<evidence type="ECO:0000313" key="3">
    <source>
        <dbReference type="EMBL" id="RXZ65203.1"/>
    </source>
</evidence>
<dbReference type="Pfam" id="PF00072">
    <property type="entry name" value="Response_reg"/>
    <property type="match status" value="1"/>
</dbReference>
<dbReference type="SUPFAM" id="SSF52172">
    <property type="entry name" value="CheY-like"/>
    <property type="match status" value="1"/>
</dbReference>
<dbReference type="SMART" id="SM00448">
    <property type="entry name" value="REC"/>
    <property type="match status" value="1"/>
</dbReference>
<organism evidence="3 4">
    <name type="scientific">Pelagerythrobacter rhizovicinus</name>
    <dbReference type="NCBI Taxonomy" id="2268576"/>
    <lineage>
        <taxon>Bacteria</taxon>
        <taxon>Pseudomonadati</taxon>
        <taxon>Pseudomonadota</taxon>
        <taxon>Alphaproteobacteria</taxon>
        <taxon>Sphingomonadales</taxon>
        <taxon>Erythrobacteraceae</taxon>
        <taxon>Pelagerythrobacter</taxon>
    </lineage>
</organism>
<dbReference type="Proteomes" id="UP000293623">
    <property type="component" value="Unassembled WGS sequence"/>
</dbReference>
<dbReference type="InterPro" id="IPR052048">
    <property type="entry name" value="ST_Response_Regulator"/>
</dbReference>
<accession>A0A4Q2KNX3</accession>
<feature type="domain" description="Response regulatory" evidence="2">
    <location>
        <begin position="130"/>
        <end position="246"/>
    </location>
</feature>
<dbReference type="PANTHER" id="PTHR43228:SF1">
    <property type="entry name" value="TWO-COMPONENT RESPONSE REGULATOR ARR22"/>
    <property type="match status" value="1"/>
</dbReference>
<dbReference type="PANTHER" id="PTHR43228">
    <property type="entry name" value="TWO-COMPONENT RESPONSE REGULATOR"/>
    <property type="match status" value="1"/>
</dbReference>
<dbReference type="GO" id="GO:0000160">
    <property type="term" value="P:phosphorelay signal transduction system"/>
    <property type="evidence" value="ECO:0007669"/>
    <property type="project" value="InterPro"/>
</dbReference>
<proteinExistence type="predicted"/>
<evidence type="ECO:0000313" key="4">
    <source>
        <dbReference type="Proteomes" id="UP000293623"/>
    </source>
</evidence>
<dbReference type="Gene3D" id="3.40.50.2300">
    <property type="match status" value="1"/>
</dbReference>
<keyword evidence="4" id="KW-1185">Reference proteome</keyword>
<comment type="caution">
    <text evidence="3">The sequence shown here is derived from an EMBL/GenBank/DDBJ whole genome shotgun (WGS) entry which is preliminary data.</text>
</comment>
<gene>
    <name evidence="3" type="ORF">ETX26_00070</name>
</gene>
<reference evidence="3 4" key="1">
    <citation type="submission" date="2019-01" db="EMBL/GenBank/DDBJ databases">
        <title>Altererythrobacter rhizovicinus sp. nov., isolated from the rhizosphere soil of Haloxylon ammodendron.</title>
        <authorList>
            <person name="Li H.-P."/>
            <person name="Gou J.-Y."/>
            <person name="Yao D."/>
            <person name="Han Q.-Q."/>
            <person name="Shao K.-Z."/>
            <person name="Zhao Q."/>
            <person name="Zhang J.-L."/>
        </authorList>
    </citation>
    <scope>NUCLEOTIDE SEQUENCE [LARGE SCALE GENOMIC DNA]</scope>
    <source>
        <strain evidence="3 4">AY-3R</strain>
    </source>
</reference>
<feature type="modified residue" description="4-aspartylphosphate" evidence="1">
    <location>
        <position position="179"/>
    </location>
</feature>